<dbReference type="EC" id="3.4.13.-" evidence="1"/>
<accession>A0ABV1H382</accession>
<dbReference type="Pfam" id="PF01244">
    <property type="entry name" value="Peptidase_M19"/>
    <property type="match status" value="1"/>
</dbReference>
<dbReference type="PROSITE" id="PS51365">
    <property type="entry name" value="RENAL_DIPEPTIDASE_2"/>
    <property type="match status" value="1"/>
</dbReference>
<keyword evidence="1" id="KW-0224">Dipeptidase</keyword>
<dbReference type="GO" id="GO:0016805">
    <property type="term" value="F:dipeptidase activity"/>
    <property type="evidence" value="ECO:0007669"/>
    <property type="project" value="UniProtKB-KW"/>
</dbReference>
<evidence type="ECO:0000313" key="2">
    <source>
        <dbReference type="Proteomes" id="UP001546774"/>
    </source>
</evidence>
<organism evidence="1 2">
    <name type="scientific">Lachnospira intestinalis</name>
    <dbReference type="NCBI Taxonomy" id="3133158"/>
    <lineage>
        <taxon>Bacteria</taxon>
        <taxon>Bacillati</taxon>
        <taxon>Bacillota</taxon>
        <taxon>Clostridia</taxon>
        <taxon>Lachnospirales</taxon>
        <taxon>Lachnospiraceae</taxon>
        <taxon>Lachnospira</taxon>
    </lineage>
</organism>
<dbReference type="InterPro" id="IPR032466">
    <property type="entry name" value="Metal_Hydrolase"/>
</dbReference>
<name>A0ABV1H382_9FIRM</name>
<proteinExistence type="predicted"/>
<dbReference type="InterPro" id="IPR008257">
    <property type="entry name" value="Pept_M19"/>
</dbReference>
<dbReference type="PANTHER" id="PTHR10443">
    <property type="entry name" value="MICROSOMAL DIPEPTIDASE"/>
    <property type="match status" value="1"/>
</dbReference>
<reference evidence="1" key="1">
    <citation type="submission" date="2024-03" db="EMBL/GenBank/DDBJ databases">
        <title>Human intestinal bacterial collection.</title>
        <authorList>
            <person name="Pauvert C."/>
            <person name="Hitch T.C.A."/>
            <person name="Clavel T."/>
        </authorList>
    </citation>
    <scope>NUCLEOTIDE SEQUENCE [LARGE SCALE GENOMIC DNA]</scope>
    <source>
        <strain evidence="1">CLA-AA-H89B</strain>
    </source>
</reference>
<sequence>MKYIDLHCDTLTELKEGETLVRNHKNVDLKSLKKGGCVIQCASIFIPTGTYTGVDRKEAIQTEYDRVVSVYKRELNANPKELYRVLTRRDIPDIRQNDKMQDLGTGILLTIEDGGVMGGEMQKLYRAYEDGVRLVTLTWNHENEIGYPNSTDRDIMQKGLKPFGFEVLEEMNRLGMVIDVSHLSDGGFLNVAEFAKKTGMPFVASHSNARAITAHPRNLPDMYIRKLSEAGGVMGLNFASHFLSDTQPPDGESRICDMVTHILHIRKIAGSEVLAIGSDFDGVESRMEIDSPAKMVMLYETLHQTGLSEDELEKIFYKNAQRVLTAVLR</sequence>
<keyword evidence="1" id="KW-0645">Protease</keyword>
<comment type="caution">
    <text evidence="1">The sequence shown here is derived from an EMBL/GenBank/DDBJ whole genome shotgun (WGS) entry which is preliminary data.</text>
</comment>
<keyword evidence="1" id="KW-0378">Hydrolase</keyword>
<gene>
    <name evidence="1" type="ORF">WMO37_02740</name>
</gene>
<dbReference type="Proteomes" id="UP001546774">
    <property type="component" value="Unassembled WGS sequence"/>
</dbReference>
<dbReference type="SUPFAM" id="SSF51556">
    <property type="entry name" value="Metallo-dependent hydrolases"/>
    <property type="match status" value="1"/>
</dbReference>
<dbReference type="Gene3D" id="3.20.20.140">
    <property type="entry name" value="Metal-dependent hydrolases"/>
    <property type="match status" value="1"/>
</dbReference>
<evidence type="ECO:0000313" key="1">
    <source>
        <dbReference type="EMBL" id="MEQ2553930.1"/>
    </source>
</evidence>
<protein>
    <submittedName>
        <fullName evidence="1">Membrane dipeptidase</fullName>
        <ecNumber evidence="1">3.4.13.-</ecNumber>
    </submittedName>
</protein>
<dbReference type="EMBL" id="JBBMFS010000002">
    <property type="protein sequence ID" value="MEQ2553930.1"/>
    <property type="molecule type" value="Genomic_DNA"/>
</dbReference>
<keyword evidence="2" id="KW-1185">Reference proteome</keyword>
<dbReference type="PANTHER" id="PTHR10443:SF12">
    <property type="entry name" value="DIPEPTIDASE"/>
    <property type="match status" value="1"/>
</dbReference>